<dbReference type="SUPFAM" id="SSF54403">
    <property type="entry name" value="Cystatin/monellin"/>
    <property type="match status" value="2"/>
</dbReference>
<protein>
    <submittedName>
        <fullName evidence="3">Uncharacterized protein YpmB</fullName>
    </submittedName>
</protein>
<keyword evidence="1" id="KW-0812">Transmembrane</keyword>
<dbReference type="RefSeq" id="WP_354365851.1">
    <property type="nucleotide sequence ID" value="NZ_JBEPLO010000022.1"/>
</dbReference>
<keyword evidence="1" id="KW-1133">Transmembrane helix</keyword>
<dbReference type="EMBL" id="JBEPLO010000022">
    <property type="protein sequence ID" value="MET3558727.1"/>
    <property type="molecule type" value="Genomic_DNA"/>
</dbReference>
<evidence type="ECO:0000313" key="3">
    <source>
        <dbReference type="EMBL" id="MET3558727.1"/>
    </source>
</evidence>
<name>A0ABV2FJJ2_9STRE</name>
<comment type="caution">
    <text evidence="3">The sequence shown here is derived from an EMBL/GenBank/DDBJ whole genome shotgun (WGS) entry which is preliminary data.</text>
</comment>
<dbReference type="InterPro" id="IPR046350">
    <property type="entry name" value="Cystatin_sf"/>
</dbReference>
<evidence type="ECO:0000256" key="1">
    <source>
        <dbReference type="SAM" id="Phobius"/>
    </source>
</evidence>
<proteinExistence type="predicted"/>
<reference evidence="3 4" key="1">
    <citation type="submission" date="2024-06" db="EMBL/GenBank/DDBJ databases">
        <title>Genomic Encyclopedia of Type Strains, Phase IV (KMG-IV): sequencing the most valuable type-strain genomes for metagenomic binning, comparative biology and taxonomic classification.</title>
        <authorList>
            <person name="Goeker M."/>
        </authorList>
    </citation>
    <scope>NUCLEOTIDE SEQUENCE [LARGE SCALE GENOMIC DNA]</scope>
    <source>
        <strain evidence="3 4">DSM 28303</strain>
    </source>
</reference>
<dbReference type="InterPro" id="IPR041401">
    <property type="entry name" value="TseB-like_dom"/>
</dbReference>
<dbReference type="Proteomes" id="UP001549122">
    <property type="component" value="Unassembled WGS sequence"/>
</dbReference>
<evidence type="ECO:0000259" key="2">
    <source>
        <dbReference type="Pfam" id="PF17881"/>
    </source>
</evidence>
<accession>A0ABV2FJJ2</accession>
<evidence type="ECO:0000313" key="4">
    <source>
        <dbReference type="Proteomes" id="UP001549122"/>
    </source>
</evidence>
<feature type="domain" description="Cell wall elongation regulator TseB-like" evidence="2">
    <location>
        <begin position="46"/>
        <end position="87"/>
    </location>
</feature>
<gene>
    <name evidence="3" type="ORF">ABID29_001855</name>
</gene>
<dbReference type="Gene3D" id="3.10.450.40">
    <property type="match status" value="1"/>
</dbReference>
<keyword evidence="1" id="KW-0472">Membrane</keyword>
<keyword evidence="4" id="KW-1185">Reference proteome</keyword>
<sequence>MKRRLSTGKQVILGLTIVLVVLVISGLTIFYHALYPYRSARREVEALVKQHMDLSEINHFAIFHHQESYYSLEAKGQTGESLLVLVPQDGRDILVYQATEGIKASEAEEIARNSGAQSIQKTTFGLFNQVPVWEVYADGGYYYIGFEEGDLVSEEGL</sequence>
<feature type="transmembrane region" description="Helical" evidence="1">
    <location>
        <begin position="12"/>
        <end position="34"/>
    </location>
</feature>
<organism evidence="3 4">
    <name type="scientific">Streptococcus rupicaprae</name>
    <dbReference type="NCBI Taxonomy" id="759619"/>
    <lineage>
        <taxon>Bacteria</taxon>
        <taxon>Bacillati</taxon>
        <taxon>Bacillota</taxon>
        <taxon>Bacilli</taxon>
        <taxon>Lactobacillales</taxon>
        <taxon>Streptococcaceae</taxon>
        <taxon>Streptococcus</taxon>
    </lineage>
</organism>
<dbReference type="Pfam" id="PF17881">
    <property type="entry name" value="TseB"/>
    <property type="match status" value="1"/>
</dbReference>